<dbReference type="EMBL" id="NWTC01000009">
    <property type="protein sequence ID" value="PDT47296.1"/>
    <property type="molecule type" value="Genomic_DNA"/>
</dbReference>
<dbReference type="RefSeq" id="WP_097586904.1">
    <property type="nucleotide sequence ID" value="NZ_NWTC01000009.1"/>
</dbReference>
<dbReference type="Proteomes" id="UP000220353">
    <property type="component" value="Unassembled WGS sequence"/>
</dbReference>
<protein>
    <submittedName>
        <fullName evidence="2">Uncharacterized protein</fullName>
    </submittedName>
</protein>
<evidence type="ECO:0000313" key="3">
    <source>
        <dbReference type="Proteomes" id="UP000220353"/>
    </source>
</evidence>
<gene>
    <name evidence="2" type="ORF">CO661_14030</name>
</gene>
<dbReference type="AlphaFoldDB" id="A0A2A6LYJ0"/>
<feature type="region of interest" description="Disordered" evidence="1">
    <location>
        <begin position="1"/>
        <end position="26"/>
    </location>
</feature>
<organism evidence="2 3">
    <name type="scientific">Rhizobium fredii</name>
    <name type="common">Sinorhizobium fredii</name>
    <dbReference type="NCBI Taxonomy" id="380"/>
    <lineage>
        <taxon>Bacteria</taxon>
        <taxon>Pseudomonadati</taxon>
        <taxon>Pseudomonadota</taxon>
        <taxon>Alphaproteobacteria</taxon>
        <taxon>Hyphomicrobiales</taxon>
        <taxon>Rhizobiaceae</taxon>
        <taxon>Sinorhizobium/Ensifer group</taxon>
        <taxon>Sinorhizobium</taxon>
    </lineage>
</organism>
<proteinExistence type="predicted"/>
<evidence type="ECO:0000256" key="1">
    <source>
        <dbReference type="SAM" id="MobiDB-lite"/>
    </source>
</evidence>
<evidence type="ECO:0000313" key="2">
    <source>
        <dbReference type="EMBL" id="PDT47296.1"/>
    </source>
</evidence>
<name>A0A2A6LYJ0_RHIFR</name>
<reference evidence="2 3" key="1">
    <citation type="submission" date="2017-09" db="EMBL/GenBank/DDBJ databases">
        <title>Comparative genomics of rhizobia isolated from Phaseolus vulgaris in China.</title>
        <authorList>
            <person name="Tong W."/>
        </authorList>
    </citation>
    <scope>NUCLEOTIDE SEQUENCE [LARGE SCALE GENOMIC DNA]</scope>
    <source>
        <strain evidence="2 3">PCH1</strain>
    </source>
</reference>
<comment type="caution">
    <text evidence="2">The sequence shown here is derived from an EMBL/GenBank/DDBJ whole genome shotgun (WGS) entry which is preliminary data.</text>
</comment>
<sequence length="77" mass="8386">MSTETGGPAFPRPYFENQNGSEWSASQDGMSLRDWFAGKAIPELMRDPGDRAPFCEVAKLAYEMADAMLAARKAGAL</sequence>
<feature type="compositionally biased region" description="Polar residues" evidence="1">
    <location>
        <begin position="16"/>
        <end position="26"/>
    </location>
</feature>
<accession>A0A2A6LYJ0</accession>